<dbReference type="RefSeq" id="WP_322440487.1">
    <property type="nucleotide sequence ID" value="NZ_JAXOTQ010000013.1"/>
</dbReference>
<comment type="caution">
    <text evidence="1">The sequence shown here is derived from an EMBL/GenBank/DDBJ whole genome shotgun (WGS) entry which is preliminary data.</text>
</comment>
<organism evidence="1 2">
    <name type="scientific">Micromonospora sicca</name>
    <dbReference type="NCBI Taxonomy" id="2202420"/>
    <lineage>
        <taxon>Bacteria</taxon>
        <taxon>Bacillati</taxon>
        <taxon>Actinomycetota</taxon>
        <taxon>Actinomycetes</taxon>
        <taxon>Micromonosporales</taxon>
        <taxon>Micromonosporaceae</taxon>
        <taxon>Micromonospora</taxon>
    </lineage>
</organism>
<dbReference type="Proteomes" id="UP001290101">
    <property type="component" value="Unassembled WGS sequence"/>
</dbReference>
<dbReference type="EMBL" id="JAXOTQ010000013">
    <property type="protein sequence ID" value="MDZ5490309.1"/>
    <property type="molecule type" value="Genomic_DNA"/>
</dbReference>
<evidence type="ECO:0000313" key="2">
    <source>
        <dbReference type="Proteomes" id="UP001290101"/>
    </source>
</evidence>
<accession>A0ABU5JD17</accession>
<name>A0ABU5JD17_9ACTN</name>
<evidence type="ECO:0000313" key="1">
    <source>
        <dbReference type="EMBL" id="MDZ5490309.1"/>
    </source>
</evidence>
<reference evidence="1 2" key="1">
    <citation type="submission" date="2023-12" db="EMBL/GenBank/DDBJ databases">
        <title>Micromonospora sp. nov., isolated from Atacama Desert.</title>
        <authorList>
            <person name="Carro L."/>
            <person name="Golinska P."/>
            <person name="Klenk H.-P."/>
            <person name="Goodfellow M."/>
        </authorList>
    </citation>
    <scope>NUCLEOTIDE SEQUENCE [LARGE SCALE GENOMIC DNA]</scope>
    <source>
        <strain evidence="1 2">4G53</strain>
    </source>
</reference>
<keyword evidence="2" id="KW-1185">Reference proteome</keyword>
<sequence>MSNLPFTLPTCDEPATVRIEVYSAANGTLYGSLDGAVYTCDEHGIEVVSAVQAAGLTAYRVPGAPDVDRTCGESYVYPTGALAAGDQHPRWCDRQDCERRGEHRSAVMGVKPSPHDLTATTVQLVQLIAVTATPVLIEFAFIADDPGGSTTQLVTLDQAVALTYRIRGLADRAKGRRR</sequence>
<proteinExistence type="predicted"/>
<gene>
    <name evidence="1" type="ORF">U2F25_12660</name>
</gene>
<protein>
    <submittedName>
        <fullName evidence="1">Uncharacterized protein</fullName>
    </submittedName>
</protein>